<accession>A0A3S4FVU2</accession>
<name>A0A3S4FVU2_SEROD</name>
<evidence type="ECO:0000256" key="1">
    <source>
        <dbReference type="SAM" id="Phobius"/>
    </source>
</evidence>
<proteinExistence type="predicted"/>
<sequence length="160" mass="17372">MSDMLRSRQGTLKAQSDAPVAVMVAGSAMVAIKCVSVLLLLGELGVSGTREFVSTSAQAWDSTLIFLAGILMLCLQIYCGFAVMRGRNRGRWGYVLCQAVVVGYLLLATIGNFLPEVFTVDGETNAQILHTLMLEKIPDVVILALLFLPAASRRYFAARR</sequence>
<organism evidence="2 3">
    <name type="scientific">Serratia odorifera</name>
    <dbReference type="NCBI Taxonomy" id="618"/>
    <lineage>
        <taxon>Bacteria</taxon>
        <taxon>Pseudomonadati</taxon>
        <taxon>Pseudomonadota</taxon>
        <taxon>Gammaproteobacteria</taxon>
        <taxon>Enterobacterales</taxon>
        <taxon>Yersiniaceae</taxon>
        <taxon>Serratia</taxon>
    </lineage>
</organism>
<feature type="transmembrane region" description="Helical" evidence="1">
    <location>
        <begin position="93"/>
        <end position="114"/>
    </location>
</feature>
<keyword evidence="1" id="KW-0812">Transmembrane</keyword>
<reference evidence="2 3" key="1">
    <citation type="submission" date="2018-12" db="EMBL/GenBank/DDBJ databases">
        <authorList>
            <consortium name="Pathogen Informatics"/>
        </authorList>
    </citation>
    <scope>NUCLEOTIDE SEQUENCE [LARGE SCALE GENOMIC DNA]</scope>
    <source>
        <strain evidence="2 3">NCTC11214</strain>
    </source>
</reference>
<evidence type="ECO:0000313" key="2">
    <source>
        <dbReference type="EMBL" id="VDZ64973.1"/>
    </source>
</evidence>
<feature type="transmembrane region" description="Helical" evidence="1">
    <location>
        <begin position="20"/>
        <end position="42"/>
    </location>
</feature>
<evidence type="ECO:0000313" key="3">
    <source>
        <dbReference type="Proteomes" id="UP000281391"/>
    </source>
</evidence>
<dbReference type="RefSeq" id="WP_004965059.1">
    <property type="nucleotide sequence ID" value="NZ_LR134117.1"/>
</dbReference>
<keyword evidence="1" id="KW-1133">Transmembrane helix</keyword>
<protein>
    <submittedName>
        <fullName evidence="2">Inner membrane protein ybjO</fullName>
    </submittedName>
</protein>
<gene>
    <name evidence="2" type="primary">ybjO</name>
    <name evidence="2" type="ORF">NCTC11214_05245</name>
</gene>
<keyword evidence="1" id="KW-0472">Membrane</keyword>
<dbReference type="AlphaFoldDB" id="A0A3S4FVU2"/>
<feature type="transmembrane region" description="Helical" evidence="1">
    <location>
        <begin position="62"/>
        <end position="81"/>
    </location>
</feature>
<dbReference type="KEGG" id="sof:NCTC11214_05245"/>
<dbReference type="Pfam" id="PF10767">
    <property type="entry name" value="YbjO_DH-like"/>
    <property type="match status" value="1"/>
</dbReference>
<dbReference type="InterPro" id="IPR019703">
    <property type="entry name" value="YbjO_DH-like"/>
</dbReference>
<dbReference type="Proteomes" id="UP000281391">
    <property type="component" value="Chromosome"/>
</dbReference>
<feature type="transmembrane region" description="Helical" evidence="1">
    <location>
        <begin position="137"/>
        <end position="156"/>
    </location>
</feature>
<dbReference type="EMBL" id="LR134117">
    <property type="protein sequence ID" value="VDZ64973.1"/>
    <property type="molecule type" value="Genomic_DNA"/>
</dbReference>